<name>A0A6A6EQM8_9PEZI</name>
<evidence type="ECO:0000256" key="2">
    <source>
        <dbReference type="ARBA" id="ARBA00022737"/>
    </source>
</evidence>
<dbReference type="EMBL" id="ML994615">
    <property type="protein sequence ID" value="KAF2192216.1"/>
    <property type="molecule type" value="Genomic_DNA"/>
</dbReference>
<sequence>MSGHNHHLAIGAWAIGRSDPAQNINESELWFHNMLTSSESNLNYLIPSTNASPLWLSAEPAAALYHVNGFDTLLPPQSTHLSLPAFTPYNGDSVNTKQGRVFSTKDSFEAFGNSFVSEINLEQKEHLSENVENTQLNNLGRSYLYESPFYHPVSNVENATAPLNVPEPIGSYPLSFHMSENNEENVQSSTLTLRDEATTAFEPVGQFNENPYSCTYCHEPFACTTKLRQHVFKHTLPHKCPHISCNSAFAYRKDLVRHLNTRKHRNNVAVDGPQSNLMFCEVRWCKRSKEGFARRDHYVRHVRKMHPGLGVDEEDDRI</sequence>
<dbReference type="GO" id="GO:0008270">
    <property type="term" value="F:zinc ion binding"/>
    <property type="evidence" value="ECO:0007669"/>
    <property type="project" value="UniProtKB-KW"/>
</dbReference>
<dbReference type="PROSITE" id="PS50157">
    <property type="entry name" value="ZINC_FINGER_C2H2_2"/>
    <property type="match status" value="2"/>
</dbReference>
<dbReference type="Proteomes" id="UP000800200">
    <property type="component" value="Unassembled WGS sequence"/>
</dbReference>
<evidence type="ECO:0000313" key="8">
    <source>
        <dbReference type="Proteomes" id="UP000800200"/>
    </source>
</evidence>
<keyword evidence="8" id="KW-1185">Reference proteome</keyword>
<keyword evidence="4" id="KW-0862">Zinc</keyword>
<dbReference type="InterPro" id="IPR036236">
    <property type="entry name" value="Znf_C2H2_sf"/>
</dbReference>
<evidence type="ECO:0000256" key="3">
    <source>
        <dbReference type="ARBA" id="ARBA00022771"/>
    </source>
</evidence>
<evidence type="ECO:0000256" key="4">
    <source>
        <dbReference type="ARBA" id="ARBA00022833"/>
    </source>
</evidence>
<dbReference type="PROSITE" id="PS00028">
    <property type="entry name" value="ZINC_FINGER_C2H2_1"/>
    <property type="match status" value="2"/>
</dbReference>
<keyword evidence="1" id="KW-0479">Metal-binding</keyword>
<reference evidence="7" key="1">
    <citation type="journal article" date="2020" name="Stud. Mycol.">
        <title>101 Dothideomycetes genomes: a test case for predicting lifestyles and emergence of pathogens.</title>
        <authorList>
            <person name="Haridas S."/>
            <person name="Albert R."/>
            <person name="Binder M."/>
            <person name="Bloem J."/>
            <person name="Labutti K."/>
            <person name="Salamov A."/>
            <person name="Andreopoulos B."/>
            <person name="Baker S."/>
            <person name="Barry K."/>
            <person name="Bills G."/>
            <person name="Bluhm B."/>
            <person name="Cannon C."/>
            <person name="Castanera R."/>
            <person name="Culley D."/>
            <person name="Daum C."/>
            <person name="Ezra D."/>
            <person name="Gonzalez J."/>
            <person name="Henrissat B."/>
            <person name="Kuo A."/>
            <person name="Liang C."/>
            <person name="Lipzen A."/>
            <person name="Lutzoni F."/>
            <person name="Magnuson J."/>
            <person name="Mondo S."/>
            <person name="Nolan M."/>
            <person name="Ohm R."/>
            <person name="Pangilinan J."/>
            <person name="Park H.-J."/>
            <person name="Ramirez L."/>
            <person name="Alfaro M."/>
            <person name="Sun H."/>
            <person name="Tritt A."/>
            <person name="Yoshinaga Y."/>
            <person name="Zwiers L.-H."/>
            <person name="Turgeon B."/>
            <person name="Goodwin S."/>
            <person name="Spatafora J."/>
            <person name="Crous P."/>
            <person name="Grigoriev I."/>
        </authorList>
    </citation>
    <scope>NUCLEOTIDE SEQUENCE</scope>
    <source>
        <strain evidence="7">CBS 207.26</strain>
    </source>
</reference>
<gene>
    <name evidence="7" type="ORF">K469DRAFT_745708</name>
</gene>
<feature type="domain" description="C2H2-type" evidence="6">
    <location>
        <begin position="238"/>
        <end position="269"/>
    </location>
</feature>
<evidence type="ECO:0000256" key="1">
    <source>
        <dbReference type="ARBA" id="ARBA00022723"/>
    </source>
</evidence>
<dbReference type="Gene3D" id="3.30.160.60">
    <property type="entry name" value="Classic Zinc Finger"/>
    <property type="match status" value="1"/>
</dbReference>
<proteinExistence type="predicted"/>
<organism evidence="7 8">
    <name type="scientific">Zopfia rhizophila CBS 207.26</name>
    <dbReference type="NCBI Taxonomy" id="1314779"/>
    <lineage>
        <taxon>Eukaryota</taxon>
        <taxon>Fungi</taxon>
        <taxon>Dikarya</taxon>
        <taxon>Ascomycota</taxon>
        <taxon>Pezizomycotina</taxon>
        <taxon>Dothideomycetes</taxon>
        <taxon>Dothideomycetes incertae sedis</taxon>
        <taxon>Zopfiaceae</taxon>
        <taxon>Zopfia</taxon>
    </lineage>
</organism>
<dbReference type="AlphaFoldDB" id="A0A6A6EQM8"/>
<protein>
    <recommendedName>
        <fullName evidence="6">C2H2-type domain-containing protein</fullName>
    </recommendedName>
</protein>
<evidence type="ECO:0000259" key="6">
    <source>
        <dbReference type="PROSITE" id="PS50157"/>
    </source>
</evidence>
<dbReference type="PANTHER" id="PTHR24379">
    <property type="entry name" value="KRAB AND ZINC FINGER DOMAIN-CONTAINING"/>
    <property type="match status" value="1"/>
</dbReference>
<evidence type="ECO:0000256" key="5">
    <source>
        <dbReference type="PROSITE-ProRule" id="PRU00042"/>
    </source>
</evidence>
<dbReference type="OrthoDB" id="3799841at2759"/>
<dbReference type="PANTHER" id="PTHR24379:SF121">
    <property type="entry name" value="C2H2-TYPE DOMAIN-CONTAINING PROTEIN"/>
    <property type="match status" value="1"/>
</dbReference>
<keyword evidence="3 5" id="KW-0863">Zinc-finger</keyword>
<accession>A0A6A6EQM8</accession>
<dbReference type="SUPFAM" id="SSF57667">
    <property type="entry name" value="beta-beta-alpha zinc fingers"/>
    <property type="match status" value="1"/>
</dbReference>
<dbReference type="InterPro" id="IPR013087">
    <property type="entry name" value="Znf_C2H2_type"/>
</dbReference>
<evidence type="ECO:0000313" key="7">
    <source>
        <dbReference type="EMBL" id="KAF2192216.1"/>
    </source>
</evidence>
<dbReference type="SMART" id="SM00355">
    <property type="entry name" value="ZnF_C2H2"/>
    <property type="match status" value="3"/>
</dbReference>
<feature type="domain" description="C2H2-type" evidence="6">
    <location>
        <begin position="212"/>
        <end position="239"/>
    </location>
</feature>
<keyword evidence="2" id="KW-0677">Repeat</keyword>